<accession>A0A1A8YRT4</accession>
<dbReference type="Proteomes" id="UP000078550">
    <property type="component" value="Unassembled WGS sequence"/>
</dbReference>
<dbReference type="AlphaFoldDB" id="A0A1A8YRT4"/>
<keyword evidence="4" id="KW-1185">Reference proteome</keyword>
<evidence type="ECO:0000313" key="3">
    <source>
        <dbReference type="Proteomes" id="UP000078550"/>
    </source>
</evidence>
<evidence type="ECO:0000313" key="2">
    <source>
        <dbReference type="EMBL" id="SBT34683.1"/>
    </source>
</evidence>
<proteinExistence type="predicted"/>
<dbReference type="Proteomes" id="UP000078555">
    <property type="component" value="Unassembled WGS sequence"/>
</dbReference>
<reference evidence="1" key="2">
    <citation type="submission" date="2016-05" db="EMBL/GenBank/DDBJ databases">
        <authorList>
            <person name="Lavstsen T."/>
            <person name="Jespersen J.S."/>
        </authorList>
    </citation>
    <scope>NUCLEOTIDE SEQUENCE [LARGE SCALE GENOMIC DNA]</scope>
</reference>
<dbReference type="EMBL" id="FLRD01000068">
    <property type="protein sequence ID" value="SBT34217.1"/>
    <property type="molecule type" value="Genomic_DNA"/>
</dbReference>
<gene>
    <name evidence="1" type="ORF">POVWA1_021110</name>
    <name evidence="2" type="ORF">POVWA2_021090</name>
</gene>
<protein>
    <submittedName>
        <fullName evidence="1">Uncharacterized protein</fullName>
    </submittedName>
</protein>
<evidence type="ECO:0000313" key="1">
    <source>
        <dbReference type="EMBL" id="SBT34217.1"/>
    </source>
</evidence>
<name>A0A1A8YRT4_PLAOA</name>
<organism evidence="1 4">
    <name type="scientific">Plasmodium ovale wallikeri</name>
    <dbReference type="NCBI Taxonomy" id="864142"/>
    <lineage>
        <taxon>Eukaryota</taxon>
        <taxon>Sar</taxon>
        <taxon>Alveolata</taxon>
        <taxon>Apicomplexa</taxon>
        <taxon>Aconoidasida</taxon>
        <taxon>Haemosporida</taxon>
        <taxon>Plasmodiidae</taxon>
        <taxon>Plasmodium</taxon>
        <taxon>Plasmodium (Plasmodium)</taxon>
    </lineage>
</organism>
<reference evidence="3 4" key="1">
    <citation type="submission" date="2016-05" db="EMBL/GenBank/DDBJ databases">
        <authorList>
            <person name="Naeem Raeece"/>
        </authorList>
    </citation>
    <scope>NUCLEOTIDE SEQUENCE [LARGE SCALE GENOMIC DNA]</scope>
</reference>
<sequence>MNINGWVSVRFDKKNKKQTGGMYFYTTMLYECTTAFLRVVPSKEAITWVAQTATNIPAYISPSNLHFDTTGPSFPTFAAIH</sequence>
<dbReference type="EMBL" id="FLRE01000084">
    <property type="protein sequence ID" value="SBT34683.1"/>
    <property type="molecule type" value="Genomic_DNA"/>
</dbReference>
<evidence type="ECO:0000313" key="4">
    <source>
        <dbReference type="Proteomes" id="UP000078555"/>
    </source>
</evidence>